<dbReference type="AlphaFoldDB" id="A0A9K3HNV2"/>
<gene>
    <name evidence="1" type="ORF">HanXRQr2_Chr11g0488191</name>
</gene>
<reference evidence="1" key="2">
    <citation type="submission" date="2020-06" db="EMBL/GenBank/DDBJ databases">
        <title>Helianthus annuus Genome sequencing and assembly Release 2.</title>
        <authorList>
            <person name="Gouzy J."/>
            <person name="Langlade N."/>
            <person name="Munos S."/>
        </authorList>
    </citation>
    <scope>NUCLEOTIDE SEQUENCE</scope>
    <source>
        <tissue evidence="1">Leaves</tissue>
    </source>
</reference>
<dbReference type="Gramene" id="mRNA:HanXRQr2_Chr11g0488191">
    <property type="protein sequence ID" value="mRNA:HanXRQr2_Chr11g0488191"/>
    <property type="gene ID" value="HanXRQr2_Chr11g0488191"/>
</dbReference>
<comment type="caution">
    <text evidence="1">The sequence shown here is derived from an EMBL/GenBank/DDBJ whole genome shotgun (WGS) entry which is preliminary data.</text>
</comment>
<evidence type="ECO:0000313" key="1">
    <source>
        <dbReference type="EMBL" id="KAF5781811.1"/>
    </source>
</evidence>
<dbReference type="Proteomes" id="UP000215914">
    <property type="component" value="Unassembled WGS sequence"/>
</dbReference>
<accession>A0A9K3HNV2</accession>
<sequence length="47" mass="5348">MQPVTEYQKTPANMKKTIAVANCSESLATLEEILRHGRENKKNTPYL</sequence>
<organism evidence="1 2">
    <name type="scientific">Helianthus annuus</name>
    <name type="common">Common sunflower</name>
    <dbReference type="NCBI Taxonomy" id="4232"/>
    <lineage>
        <taxon>Eukaryota</taxon>
        <taxon>Viridiplantae</taxon>
        <taxon>Streptophyta</taxon>
        <taxon>Embryophyta</taxon>
        <taxon>Tracheophyta</taxon>
        <taxon>Spermatophyta</taxon>
        <taxon>Magnoliopsida</taxon>
        <taxon>eudicotyledons</taxon>
        <taxon>Gunneridae</taxon>
        <taxon>Pentapetalae</taxon>
        <taxon>asterids</taxon>
        <taxon>campanulids</taxon>
        <taxon>Asterales</taxon>
        <taxon>Asteraceae</taxon>
        <taxon>Asteroideae</taxon>
        <taxon>Heliantheae alliance</taxon>
        <taxon>Heliantheae</taxon>
        <taxon>Helianthus</taxon>
    </lineage>
</organism>
<reference evidence="1" key="1">
    <citation type="journal article" date="2017" name="Nature">
        <title>The sunflower genome provides insights into oil metabolism, flowering and Asterid evolution.</title>
        <authorList>
            <person name="Badouin H."/>
            <person name="Gouzy J."/>
            <person name="Grassa C.J."/>
            <person name="Murat F."/>
            <person name="Staton S.E."/>
            <person name="Cottret L."/>
            <person name="Lelandais-Briere C."/>
            <person name="Owens G.L."/>
            <person name="Carrere S."/>
            <person name="Mayjonade B."/>
            <person name="Legrand L."/>
            <person name="Gill N."/>
            <person name="Kane N.C."/>
            <person name="Bowers J.E."/>
            <person name="Hubner S."/>
            <person name="Bellec A."/>
            <person name="Berard A."/>
            <person name="Berges H."/>
            <person name="Blanchet N."/>
            <person name="Boniface M.C."/>
            <person name="Brunel D."/>
            <person name="Catrice O."/>
            <person name="Chaidir N."/>
            <person name="Claudel C."/>
            <person name="Donnadieu C."/>
            <person name="Faraut T."/>
            <person name="Fievet G."/>
            <person name="Helmstetter N."/>
            <person name="King M."/>
            <person name="Knapp S.J."/>
            <person name="Lai Z."/>
            <person name="Le Paslier M.C."/>
            <person name="Lippi Y."/>
            <person name="Lorenzon L."/>
            <person name="Mandel J.R."/>
            <person name="Marage G."/>
            <person name="Marchand G."/>
            <person name="Marquand E."/>
            <person name="Bret-Mestries E."/>
            <person name="Morien E."/>
            <person name="Nambeesan S."/>
            <person name="Nguyen T."/>
            <person name="Pegot-Espagnet P."/>
            <person name="Pouilly N."/>
            <person name="Raftis F."/>
            <person name="Sallet E."/>
            <person name="Schiex T."/>
            <person name="Thomas J."/>
            <person name="Vandecasteele C."/>
            <person name="Vares D."/>
            <person name="Vear F."/>
            <person name="Vautrin S."/>
            <person name="Crespi M."/>
            <person name="Mangin B."/>
            <person name="Burke J.M."/>
            <person name="Salse J."/>
            <person name="Munos S."/>
            <person name="Vincourt P."/>
            <person name="Rieseberg L.H."/>
            <person name="Langlade N.B."/>
        </authorList>
    </citation>
    <scope>NUCLEOTIDE SEQUENCE</scope>
    <source>
        <tissue evidence="1">Leaves</tissue>
    </source>
</reference>
<keyword evidence="2" id="KW-1185">Reference proteome</keyword>
<dbReference type="EMBL" id="MNCJ02000326">
    <property type="protein sequence ID" value="KAF5781811.1"/>
    <property type="molecule type" value="Genomic_DNA"/>
</dbReference>
<proteinExistence type="predicted"/>
<name>A0A9K3HNV2_HELAN</name>
<evidence type="ECO:0000313" key="2">
    <source>
        <dbReference type="Proteomes" id="UP000215914"/>
    </source>
</evidence>
<protein>
    <submittedName>
        <fullName evidence="1">Uncharacterized protein</fullName>
    </submittedName>
</protein>